<dbReference type="EMBL" id="JAODUP010000581">
    <property type="protein sequence ID" value="KAK2146874.1"/>
    <property type="molecule type" value="Genomic_DNA"/>
</dbReference>
<comment type="caution">
    <text evidence="2">The sequence shown here is derived from an EMBL/GenBank/DDBJ whole genome shotgun (WGS) entry which is preliminary data.</text>
</comment>
<reference evidence="2" key="1">
    <citation type="journal article" date="2023" name="Mol. Biol. Evol.">
        <title>Third-Generation Sequencing Reveals the Adaptive Role of the Epigenome in Three Deep-Sea Polychaetes.</title>
        <authorList>
            <person name="Perez M."/>
            <person name="Aroh O."/>
            <person name="Sun Y."/>
            <person name="Lan Y."/>
            <person name="Juniper S.K."/>
            <person name="Young C.R."/>
            <person name="Angers B."/>
            <person name="Qian P.Y."/>
        </authorList>
    </citation>
    <scope>NUCLEOTIDE SEQUENCE</scope>
    <source>
        <strain evidence="2">P08H-3</strain>
    </source>
</reference>
<name>A0AAD9MXS2_9ANNE</name>
<protein>
    <recommendedName>
        <fullName evidence="4">Serum response factor-binding protein 1</fullName>
    </recommendedName>
</protein>
<gene>
    <name evidence="2" type="ORF">LSH36_581g03062</name>
</gene>
<dbReference type="Proteomes" id="UP001208570">
    <property type="component" value="Unassembled WGS sequence"/>
</dbReference>
<feature type="region of interest" description="Disordered" evidence="1">
    <location>
        <begin position="244"/>
        <end position="298"/>
    </location>
</feature>
<feature type="region of interest" description="Disordered" evidence="1">
    <location>
        <begin position="154"/>
        <end position="203"/>
    </location>
</feature>
<feature type="compositionally biased region" description="Acidic residues" evidence="1">
    <location>
        <begin position="388"/>
        <end position="410"/>
    </location>
</feature>
<proteinExistence type="predicted"/>
<dbReference type="PANTHER" id="PTHR23325">
    <property type="entry name" value="SERUM RESPONSE FACTOR-BINDING"/>
    <property type="match status" value="1"/>
</dbReference>
<feature type="compositionally biased region" description="Low complexity" evidence="1">
    <location>
        <begin position="289"/>
        <end position="298"/>
    </location>
</feature>
<dbReference type="PANTHER" id="PTHR23325:SF1">
    <property type="entry name" value="SERUM RESPONSE FACTOR-BINDING PROTEIN 1"/>
    <property type="match status" value="1"/>
</dbReference>
<feature type="compositionally biased region" description="Basic and acidic residues" evidence="1">
    <location>
        <begin position="165"/>
        <end position="179"/>
    </location>
</feature>
<accession>A0AAD9MXS2</accession>
<evidence type="ECO:0000313" key="2">
    <source>
        <dbReference type="EMBL" id="KAK2146874.1"/>
    </source>
</evidence>
<feature type="compositionally biased region" description="Polar residues" evidence="1">
    <location>
        <begin position="358"/>
        <end position="370"/>
    </location>
</feature>
<evidence type="ECO:0000256" key="1">
    <source>
        <dbReference type="SAM" id="MobiDB-lite"/>
    </source>
</evidence>
<evidence type="ECO:0000313" key="3">
    <source>
        <dbReference type="Proteomes" id="UP001208570"/>
    </source>
</evidence>
<feature type="compositionally biased region" description="Acidic residues" evidence="1">
    <location>
        <begin position="193"/>
        <end position="203"/>
    </location>
</feature>
<dbReference type="GO" id="GO:0030686">
    <property type="term" value="C:90S preribosome"/>
    <property type="evidence" value="ECO:0007669"/>
    <property type="project" value="TreeGrafter"/>
</dbReference>
<feature type="compositionally biased region" description="Basic residues" evidence="1">
    <location>
        <begin position="154"/>
        <end position="164"/>
    </location>
</feature>
<sequence>MELANDPGGTRNLDVTTSSMDMVELNNLVVSMRSTVKKCKVHIIRKLVQQMQKLKGKKGNETQQTANKRKIERLARELEMLKQLHADRIAKYSLANITPFSELGKQSDPESRVLLRMACHKVMSQKVETWREKHKDWKSLAAFLLYKNTGRRFKKKNTSQKRAKERVIKTDATDEESKHGSGSPKNTDQQVNDNDDTETVDDGFEQKGWQGLEEIKKGGLEEVQSDTQSDTKVSSIIGVKEKNLCHSEERDTDSESSCGRNGSDSSEEEARSKTNKWIGKPFHTDSSHVKTSSDSSIDDSLTISLGERCKHKEMLDVKNVLSDREAVVKRFSLDDFGEDGDQLEFLFRQPSAVEIVSRNDQSGSENQNDGANIKKRDAFFCDSGSDQASEDGAGDEPLEDQSDLEDEEDIYGGRHIPQESTFIRTLAGGFKSQSHKYGQTYFRGQNHERGQSRRHASSGNINKQENKGIINRGRGGLKGIGRGVKKDSEPFKQSRGSFKQDREAFKQDRGFKQDREAFKQDRGFRQEKAAFKRDRSGPPAREERIQ</sequence>
<feature type="compositionally biased region" description="Polar residues" evidence="1">
    <location>
        <begin position="255"/>
        <end position="264"/>
    </location>
</feature>
<feature type="region of interest" description="Disordered" evidence="1">
    <location>
        <begin position="356"/>
        <end position="546"/>
    </location>
</feature>
<dbReference type="GO" id="GO:0005634">
    <property type="term" value="C:nucleus"/>
    <property type="evidence" value="ECO:0007669"/>
    <property type="project" value="TreeGrafter"/>
</dbReference>
<evidence type="ECO:0008006" key="4">
    <source>
        <dbReference type="Google" id="ProtNLM"/>
    </source>
</evidence>
<dbReference type="AlphaFoldDB" id="A0AAD9MXS2"/>
<dbReference type="InterPro" id="IPR037393">
    <property type="entry name" value="Bud22/SRFB1"/>
</dbReference>
<feature type="compositionally biased region" description="Basic and acidic residues" evidence="1">
    <location>
        <begin position="484"/>
        <end position="546"/>
    </location>
</feature>
<keyword evidence="3" id="KW-1185">Reference proteome</keyword>
<dbReference type="GO" id="GO:0030490">
    <property type="term" value="P:maturation of SSU-rRNA"/>
    <property type="evidence" value="ECO:0007669"/>
    <property type="project" value="TreeGrafter"/>
</dbReference>
<feature type="compositionally biased region" description="Gly residues" evidence="1">
    <location>
        <begin position="473"/>
        <end position="482"/>
    </location>
</feature>
<organism evidence="2 3">
    <name type="scientific">Paralvinella palmiformis</name>
    <dbReference type="NCBI Taxonomy" id="53620"/>
    <lineage>
        <taxon>Eukaryota</taxon>
        <taxon>Metazoa</taxon>
        <taxon>Spiralia</taxon>
        <taxon>Lophotrochozoa</taxon>
        <taxon>Annelida</taxon>
        <taxon>Polychaeta</taxon>
        <taxon>Sedentaria</taxon>
        <taxon>Canalipalpata</taxon>
        <taxon>Terebellida</taxon>
        <taxon>Terebelliformia</taxon>
        <taxon>Alvinellidae</taxon>
        <taxon>Paralvinella</taxon>
    </lineage>
</organism>